<dbReference type="EMBL" id="CP019893">
    <property type="protein sequence ID" value="ARS91872.1"/>
    <property type="molecule type" value="Genomic_DNA"/>
</dbReference>
<evidence type="ECO:0000313" key="4">
    <source>
        <dbReference type="Proteomes" id="UP000250088"/>
    </source>
</evidence>
<protein>
    <submittedName>
        <fullName evidence="3">Uncharacterized protein</fullName>
    </submittedName>
</protein>
<feature type="compositionally biased region" description="Basic and acidic residues" evidence="1">
    <location>
        <begin position="96"/>
        <end position="118"/>
    </location>
</feature>
<sequence>MTEVALLVAFCAVMGAVAIVKFALADERDPVDAGVILVVWGITVLAALWTALEEGWLVFEHHLLLAVVGIVLVGSGVAVMVVYWHHSPQSTPMRRRVAESGERAESTDHEANGDSPRQ</sequence>
<accession>A0A2Z2HXL2</accession>
<keyword evidence="4" id="KW-1185">Reference proteome</keyword>
<dbReference type="GeneID" id="32895342"/>
<keyword evidence="2" id="KW-0472">Membrane</keyword>
<gene>
    <name evidence="3" type="ORF">B1756_14675</name>
</gene>
<proteinExistence type="predicted"/>
<dbReference type="OrthoDB" id="169164at2157"/>
<keyword evidence="2" id="KW-1133">Transmembrane helix</keyword>
<feature type="transmembrane region" description="Helical" evidence="2">
    <location>
        <begin position="6"/>
        <end position="24"/>
    </location>
</feature>
<feature type="transmembrane region" description="Helical" evidence="2">
    <location>
        <begin position="31"/>
        <end position="51"/>
    </location>
</feature>
<evidence type="ECO:0000313" key="3">
    <source>
        <dbReference type="EMBL" id="ARS91872.1"/>
    </source>
</evidence>
<dbReference type="Proteomes" id="UP000250088">
    <property type="component" value="Chromosome"/>
</dbReference>
<dbReference type="RefSeq" id="WP_186336466.1">
    <property type="nucleotide sequence ID" value="NZ_CP019893.1"/>
</dbReference>
<dbReference type="AlphaFoldDB" id="A0A2Z2HXL2"/>
<feature type="region of interest" description="Disordered" evidence="1">
    <location>
        <begin position="89"/>
        <end position="118"/>
    </location>
</feature>
<reference evidence="4" key="1">
    <citation type="submission" date="2017-02" db="EMBL/GenBank/DDBJ databases">
        <title>Natronthermophilus aegyptiacus gen. nov.,sp. nov., an aerobic, extremely halophilic alkalithermophilic archaeon isolated from the athalassohaline Wadi An Natrun, Egypt.</title>
        <authorList>
            <person name="Zhao B."/>
        </authorList>
    </citation>
    <scope>NUCLEOTIDE SEQUENCE [LARGE SCALE GENOMIC DNA]</scope>
    <source>
        <strain evidence="4">JW/NM-HA 15</strain>
    </source>
</reference>
<keyword evidence="2" id="KW-0812">Transmembrane</keyword>
<evidence type="ECO:0000256" key="1">
    <source>
        <dbReference type="SAM" id="MobiDB-lite"/>
    </source>
</evidence>
<evidence type="ECO:0000256" key="2">
    <source>
        <dbReference type="SAM" id="Phobius"/>
    </source>
</evidence>
<organism evidence="3 4">
    <name type="scientific">Natrarchaeobaculum aegyptiacum</name>
    <dbReference type="NCBI Taxonomy" id="745377"/>
    <lineage>
        <taxon>Archaea</taxon>
        <taxon>Methanobacteriati</taxon>
        <taxon>Methanobacteriota</taxon>
        <taxon>Stenosarchaea group</taxon>
        <taxon>Halobacteria</taxon>
        <taxon>Halobacteriales</taxon>
        <taxon>Natrialbaceae</taxon>
        <taxon>Natrarchaeobaculum</taxon>
    </lineage>
</organism>
<name>A0A2Z2HXL2_9EURY</name>
<dbReference type="KEGG" id="naj:B1756_14675"/>
<feature type="transmembrane region" description="Helical" evidence="2">
    <location>
        <begin position="63"/>
        <end position="86"/>
    </location>
</feature>